<feature type="signal peptide" evidence="1">
    <location>
        <begin position="1"/>
        <end position="33"/>
    </location>
</feature>
<reference evidence="2 3" key="1">
    <citation type="submission" date="2020-04" db="EMBL/GenBank/DDBJ databases">
        <title>Whole-genome sequencing of Vibrio spp. from China reveals different genetic environments of blaCTX-M-14 among diverse lineages.</title>
        <authorList>
            <person name="Zheng Z."/>
            <person name="Ye L."/>
            <person name="Chen S."/>
        </authorList>
    </citation>
    <scope>NUCLEOTIDE SEQUENCE [LARGE SCALE GENOMIC DNA]</scope>
    <source>
        <strain evidence="2 3">Vb0551</strain>
    </source>
</reference>
<dbReference type="AlphaFoldDB" id="A0A7Y0XCX2"/>
<organism evidence="2 3">
    <name type="scientific">Vibrio parahaemolyticus</name>
    <dbReference type="NCBI Taxonomy" id="670"/>
    <lineage>
        <taxon>Bacteria</taxon>
        <taxon>Pseudomonadati</taxon>
        <taxon>Pseudomonadota</taxon>
        <taxon>Gammaproteobacteria</taxon>
        <taxon>Vibrionales</taxon>
        <taxon>Vibrionaceae</taxon>
        <taxon>Vibrio</taxon>
    </lineage>
</organism>
<feature type="non-terminal residue" evidence="2">
    <location>
        <position position="126"/>
    </location>
</feature>
<comment type="caution">
    <text evidence="2">The sequence shown here is derived from an EMBL/GenBank/DDBJ whole genome shotgun (WGS) entry which is preliminary data.</text>
</comment>
<evidence type="ECO:0000313" key="2">
    <source>
        <dbReference type="EMBL" id="NMU84325.1"/>
    </source>
</evidence>
<gene>
    <name evidence="2" type="ORF">HKB16_15665</name>
</gene>
<dbReference type="EMBL" id="JABCLB010001637">
    <property type="protein sequence ID" value="NMU84325.1"/>
    <property type="molecule type" value="Genomic_DNA"/>
</dbReference>
<proteinExistence type="predicted"/>
<accession>A0A7Y0XCX2</accession>
<sequence>MFNTHFNIVTSNTFKLSTTALIGLLSLTFNATAQSQDIPHGHVIQQEKLVSPTAKGKRQQAQDNTSALKQAMADYRGASAKNKHHYLEQMISLAHGRQALLSELFQSDPSAVAQVALTAKARKGMP</sequence>
<feature type="chain" id="PRO_5030714048" evidence="1">
    <location>
        <begin position="34"/>
        <end position="126"/>
    </location>
</feature>
<dbReference type="Proteomes" id="UP000518904">
    <property type="component" value="Unassembled WGS sequence"/>
</dbReference>
<name>A0A7Y0XCX2_VIBPH</name>
<keyword evidence="1" id="KW-0732">Signal</keyword>
<evidence type="ECO:0000256" key="1">
    <source>
        <dbReference type="SAM" id="SignalP"/>
    </source>
</evidence>
<protein>
    <submittedName>
        <fullName evidence="2">Peptidase M11</fullName>
    </submittedName>
</protein>
<evidence type="ECO:0000313" key="3">
    <source>
        <dbReference type="Proteomes" id="UP000518904"/>
    </source>
</evidence>